<keyword evidence="2" id="KW-1185">Reference proteome</keyword>
<protein>
    <submittedName>
        <fullName evidence="1">36217_t:CDS:1</fullName>
    </submittedName>
</protein>
<comment type="caution">
    <text evidence="1">The sequence shown here is derived from an EMBL/GenBank/DDBJ whole genome shotgun (WGS) entry which is preliminary data.</text>
</comment>
<sequence length="78" mass="8931">FSDDEILFTAMPINPRCKNFEYESASLACQDYLKLKYDQMISDEDLELSSNEVILDLSGSFISTVFTPVQKNLINKNE</sequence>
<evidence type="ECO:0000313" key="2">
    <source>
        <dbReference type="Proteomes" id="UP000789901"/>
    </source>
</evidence>
<dbReference type="Proteomes" id="UP000789901">
    <property type="component" value="Unassembled WGS sequence"/>
</dbReference>
<name>A0ABN7XKB8_GIGMA</name>
<organism evidence="1 2">
    <name type="scientific">Gigaspora margarita</name>
    <dbReference type="NCBI Taxonomy" id="4874"/>
    <lineage>
        <taxon>Eukaryota</taxon>
        <taxon>Fungi</taxon>
        <taxon>Fungi incertae sedis</taxon>
        <taxon>Mucoromycota</taxon>
        <taxon>Glomeromycotina</taxon>
        <taxon>Glomeromycetes</taxon>
        <taxon>Diversisporales</taxon>
        <taxon>Gigasporaceae</taxon>
        <taxon>Gigaspora</taxon>
    </lineage>
</organism>
<gene>
    <name evidence="1" type="ORF">GMARGA_LOCUS44589</name>
</gene>
<accession>A0ABN7XKB8</accession>
<dbReference type="EMBL" id="CAJVQB010152870">
    <property type="protein sequence ID" value="CAG8855768.1"/>
    <property type="molecule type" value="Genomic_DNA"/>
</dbReference>
<feature type="non-terminal residue" evidence="1">
    <location>
        <position position="1"/>
    </location>
</feature>
<reference evidence="1 2" key="1">
    <citation type="submission" date="2021-06" db="EMBL/GenBank/DDBJ databases">
        <authorList>
            <person name="Kallberg Y."/>
            <person name="Tangrot J."/>
            <person name="Rosling A."/>
        </authorList>
    </citation>
    <scope>NUCLEOTIDE SEQUENCE [LARGE SCALE GENOMIC DNA]</scope>
    <source>
        <strain evidence="1 2">120-4 pot B 10/14</strain>
    </source>
</reference>
<feature type="non-terminal residue" evidence="1">
    <location>
        <position position="78"/>
    </location>
</feature>
<proteinExistence type="predicted"/>
<evidence type="ECO:0000313" key="1">
    <source>
        <dbReference type="EMBL" id="CAG8855768.1"/>
    </source>
</evidence>